<evidence type="ECO:0000256" key="1">
    <source>
        <dbReference type="ARBA" id="ARBA00022722"/>
    </source>
</evidence>
<evidence type="ECO:0000313" key="8">
    <source>
        <dbReference type="Proteomes" id="UP001497602"/>
    </source>
</evidence>
<keyword evidence="6" id="KW-0325">Glycoprotein</keyword>
<dbReference type="PANTHER" id="PTHR33146:SF26">
    <property type="entry name" value="ENDONUCLEASE 4"/>
    <property type="match status" value="1"/>
</dbReference>
<organism evidence="7 8">
    <name type="scientific">Tenacibaculum vairaonense</name>
    <dbReference type="NCBI Taxonomy" id="3137860"/>
    <lineage>
        <taxon>Bacteria</taxon>
        <taxon>Pseudomonadati</taxon>
        <taxon>Bacteroidota</taxon>
        <taxon>Flavobacteriia</taxon>
        <taxon>Flavobacteriales</taxon>
        <taxon>Flavobacteriaceae</taxon>
        <taxon>Tenacibaculum</taxon>
    </lineage>
</organism>
<keyword evidence="4 7" id="KW-0378">Hydrolase</keyword>
<accession>A0ABM9PK62</accession>
<sequence>MTLRNLLLTIGFLTCLNVFSNDIVWGPTGHRATGKIAEKHLTKKAKRKIDQLLQGESLAFVSTYADEIKSDKNYRKFYSWHYVNMPLDGKYETSKKNPKGDLVTGINHCIAILKDKNSSIEEKRFYLKMLVHFMGDLHQPMHIGQKEDKGGNTIQVQWHGKGSNLHRVWDEDILKKWDMSYLELANNAKRLSKEQIKIIQKGNVIDWMYDTHKLTKEVYASAEIGENLRYRYSYIYFPIVRKQLQKGGLRLAKLLNDIFC</sequence>
<evidence type="ECO:0000256" key="4">
    <source>
        <dbReference type="ARBA" id="ARBA00022801"/>
    </source>
</evidence>
<proteinExistence type="predicted"/>
<protein>
    <submittedName>
        <fullName evidence="7">Nuclease S1</fullName>
        <ecNumber evidence="7">3.1.30.1</ecNumber>
    </submittedName>
</protein>
<keyword evidence="8" id="KW-1185">Reference proteome</keyword>
<dbReference type="SUPFAM" id="SSF48537">
    <property type="entry name" value="Phospholipase C/P1 nuclease"/>
    <property type="match status" value="1"/>
</dbReference>
<keyword evidence="5" id="KW-1015">Disulfide bond</keyword>
<evidence type="ECO:0000256" key="3">
    <source>
        <dbReference type="ARBA" id="ARBA00022759"/>
    </source>
</evidence>
<evidence type="ECO:0000256" key="5">
    <source>
        <dbReference type="ARBA" id="ARBA00023157"/>
    </source>
</evidence>
<comment type="caution">
    <text evidence="7">The sequence shown here is derived from an EMBL/GenBank/DDBJ whole genome shotgun (WGS) entry which is preliminary data.</text>
</comment>
<dbReference type="Gene3D" id="1.10.575.10">
    <property type="entry name" value="P1 Nuclease"/>
    <property type="match status" value="1"/>
</dbReference>
<evidence type="ECO:0000256" key="2">
    <source>
        <dbReference type="ARBA" id="ARBA00022723"/>
    </source>
</evidence>
<dbReference type="RefSeq" id="WP_348737852.1">
    <property type="nucleotide sequence ID" value="NZ_CAXJRC010000011.1"/>
</dbReference>
<dbReference type="CDD" id="cd11010">
    <property type="entry name" value="S1-P1_nuclease"/>
    <property type="match status" value="1"/>
</dbReference>
<evidence type="ECO:0000256" key="6">
    <source>
        <dbReference type="ARBA" id="ARBA00023180"/>
    </source>
</evidence>
<name>A0ABM9PK62_9FLAO</name>
<dbReference type="GO" id="GO:0016787">
    <property type="term" value="F:hydrolase activity"/>
    <property type="evidence" value="ECO:0007669"/>
    <property type="project" value="UniProtKB-KW"/>
</dbReference>
<keyword evidence="2" id="KW-0479">Metal-binding</keyword>
<gene>
    <name evidence="7" type="ORF">T190115A13A_10202</name>
</gene>
<dbReference type="EC" id="3.1.30.1" evidence="7"/>
<dbReference type="InterPro" id="IPR003154">
    <property type="entry name" value="S1/P1nuclease"/>
</dbReference>
<dbReference type="Pfam" id="PF02265">
    <property type="entry name" value="S1-P1_nuclease"/>
    <property type="match status" value="1"/>
</dbReference>
<dbReference type="EMBL" id="CAXJRC010000011">
    <property type="protein sequence ID" value="CAL2106046.1"/>
    <property type="molecule type" value="Genomic_DNA"/>
</dbReference>
<dbReference type="InterPro" id="IPR008947">
    <property type="entry name" value="PLipase_C/P1_nuclease_dom_sf"/>
</dbReference>
<dbReference type="PANTHER" id="PTHR33146">
    <property type="entry name" value="ENDONUCLEASE 4"/>
    <property type="match status" value="1"/>
</dbReference>
<keyword evidence="3" id="KW-0255">Endonuclease</keyword>
<dbReference type="Proteomes" id="UP001497602">
    <property type="component" value="Unassembled WGS sequence"/>
</dbReference>
<reference evidence="7 8" key="1">
    <citation type="submission" date="2024-05" db="EMBL/GenBank/DDBJ databases">
        <authorList>
            <person name="Duchaud E."/>
        </authorList>
    </citation>
    <scope>NUCLEOTIDE SEQUENCE [LARGE SCALE GENOMIC DNA]</scope>
    <source>
        <strain evidence="7">Ena-SAMPLE-TAB-13-05-2024-13:56:06:370-140305</strain>
    </source>
</reference>
<evidence type="ECO:0000313" key="7">
    <source>
        <dbReference type="EMBL" id="CAL2106046.1"/>
    </source>
</evidence>
<keyword evidence="1" id="KW-0540">Nuclease</keyword>